<dbReference type="FunCoup" id="A0A0B2UD18">
    <property type="interactions" value="323"/>
</dbReference>
<dbReference type="GO" id="GO:0008541">
    <property type="term" value="C:proteasome regulatory particle, lid subcomplex"/>
    <property type="evidence" value="ECO:0007669"/>
    <property type="project" value="TreeGrafter"/>
</dbReference>
<dbReference type="EMBL" id="JOKQ01000012">
    <property type="protein sequence ID" value="KHN68961.1"/>
    <property type="molecule type" value="Genomic_DNA"/>
</dbReference>
<dbReference type="OrthoDB" id="1093at2759"/>
<dbReference type="PANTHER" id="PTHR10539:SF0">
    <property type="entry name" value="26S PROTEASOME NON-ATPASE REGULATORY SUBUNIT 13"/>
    <property type="match status" value="1"/>
</dbReference>
<dbReference type="InterPro" id="IPR035298">
    <property type="entry name" value="PSMD13"/>
</dbReference>
<organism evidence="1 2">
    <name type="scientific">Ordospora colligata OC4</name>
    <dbReference type="NCBI Taxonomy" id="1354746"/>
    <lineage>
        <taxon>Eukaryota</taxon>
        <taxon>Fungi</taxon>
        <taxon>Fungi incertae sedis</taxon>
        <taxon>Microsporidia</taxon>
        <taxon>Ordosporidae</taxon>
        <taxon>Ordospora</taxon>
    </lineage>
</organism>
<dbReference type="GO" id="GO:0005634">
    <property type="term" value="C:nucleus"/>
    <property type="evidence" value="ECO:0007669"/>
    <property type="project" value="TreeGrafter"/>
</dbReference>
<dbReference type="GO" id="GO:0005829">
    <property type="term" value="C:cytosol"/>
    <property type="evidence" value="ECO:0007669"/>
    <property type="project" value="TreeGrafter"/>
</dbReference>
<dbReference type="HOGENOM" id="CLU_073111_0_0_1"/>
<dbReference type="PANTHER" id="PTHR10539">
    <property type="entry name" value="26S PROTEASOME NON-ATPASE REGULATORY SUBUNIT 13"/>
    <property type="match status" value="1"/>
</dbReference>
<comment type="caution">
    <text evidence="1">The sequence shown here is derived from an EMBL/GenBank/DDBJ whole genome shotgun (WGS) entry which is preliminary data.</text>
</comment>
<protein>
    <recommendedName>
        <fullName evidence="3">PCI domain-containing protein</fullName>
    </recommendedName>
</protein>
<gene>
    <name evidence="1" type="ORF">M896_121840</name>
</gene>
<dbReference type="GO" id="GO:0005198">
    <property type="term" value="F:structural molecule activity"/>
    <property type="evidence" value="ECO:0007669"/>
    <property type="project" value="TreeGrafter"/>
</dbReference>
<dbReference type="VEuPathDB" id="MicrosporidiaDB:M896_121840"/>
<name>A0A0B2UD18_9MICR</name>
<evidence type="ECO:0000313" key="1">
    <source>
        <dbReference type="EMBL" id="KHN68961.1"/>
    </source>
</evidence>
<dbReference type="AlphaFoldDB" id="A0A0B2UD18"/>
<keyword evidence="2" id="KW-1185">Reference proteome</keyword>
<evidence type="ECO:0000313" key="2">
    <source>
        <dbReference type="Proteomes" id="UP000031056"/>
    </source>
</evidence>
<proteinExistence type="predicted"/>
<sequence>MGLEEIHELQRQRKWMQFCRLIMDSVDKISTEMLLGVFLESVNLIHPRTLCEVFLVLAAKLPPRDGVDLLNKGQETISSCVLYSEDFEAEKAMMEMKKCLLLIGMNEFKGIETRLFEWRRMKMTKDMQAMYNFVGFKLYQGIGNIEASFSHLLKYVKLTNASGLTDTLVEYGMLSKDFFNFTAITSLPCFSNIKSNDLREMFVLFREGNIDELEMMNKKLVEKFGTNSELVKEKMYMIALTNLCFAEREKKIPIRKIEEVLKIPRKVAIYIIMKSLGLKLICGWINGEEDALYFDSLAPRTLQPKEIMEIQGKLGRWRRRIHEVISMLK</sequence>
<dbReference type="GO" id="GO:0006511">
    <property type="term" value="P:ubiquitin-dependent protein catabolic process"/>
    <property type="evidence" value="ECO:0007669"/>
    <property type="project" value="TreeGrafter"/>
</dbReference>
<dbReference type="GeneID" id="26262701"/>
<dbReference type="RefSeq" id="XP_014563003.1">
    <property type="nucleotide sequence ID" value="XM_014707517.1"/>
</dbReference>
<accession>A0A0B2UD18</accession>
<evidence type="ECO:0008006" key="3">
    <source>
        <dbReference type="Google" id="ProtNLM"/>
    </source>
</evidence>
<dbReference type="InParanoid" id="A0A0B2UD18"/>
<reference evidence="1 2" key="1">
    <citation type="journal article" date="2014" name="MBio">
        <title>The Ordospora colligata genome; evolution of extreme reduction in microsporidia and host-to-parasite horizontal gene transfer.</title>
        <authorList>
            <person name="Pombert J.-F."/>
            <person name="Haag K.L."/>
            <person name="Beidas S."/>
            <person name="Ebert D."/>
            <person name="Keeling P.J."/>
        </authorList>
    </citation>
    <scope>NUCLEOTIDE SEQUENCE [LARGE SCALE GENOMIC DNA]</scope>
    <source>
        <strain evidence="1 2">OC4</strain>
    </source>
</reference>
<dbReference type="STRING" id="1354746.A0A0B2UD18"/>
<dbReference type="Proteomes" id="UP000031056">
    <property type="component" value="Unassembled WGS sequence"/>
</dbReference>